<evidence type="ECO:0000313" key="3">
    <source>
        <dbReference type="Proteomes" id="UP000299102"/>
    </source>
</evidence>
<dbReference type="Proteomes" id="UP000299102">
    <property type="component" value="Unassembled WGS sequence"/>
</dbReference>
<gene>
    <name evidence="2" type="ORF">EVAR_74341_1</name>
</gene>
<feature type="compositionally biased region" description="Polar residues" evidence="1">
    <location>
        <begin position="97"/>
        <end position="106"/>
    </location>
</feature>
<dbReference type="OrthoDB" id="8016075at2759"/>
<comment type="caution">
    <text evidence="2">The sequence shown here is derived from an EMBL/GenBank/DDBJ whole genome shotgun (WGS) entry which is preliminary data.</text>
</comment>
<dbReference type="EMBL" id="BGZK01000004">
    <property type="protein sequence ID" value="GBO99997.1"/>
    <property type="molecule type" value="Genomic_DNA"/>
</dbReference>
<organism evidence="2 3">
    <name type="scientific">Eumeta variegata</name>
    <name type="common">Bagworm moth</name>
    <name type="synonym">Eumeta japonica</name>
    <dbReference type="NCBI Taxonomy" id="151549"/>
    <lineage>
        <taxon>Eukaryota</taxon>
        <taxon>Metazoa</taxon>
        <taxon>Ecdysozoa</taxon>
        <taxon>Arthropoda</taxon>
        <taxon>Hexapoda</taxon>
        <taxon>Insecta</taxon>
        <taxon>Pterygota</taxon>
        <taxon>Neoptera</taxon>
        <taxon>Endopterygota</taxon>
        <taxon>Lepidoptera</taxon>
        <taxon>Glossata</taxon>
        <taxon>Ditrysia</taxon>
        <taxon>Tineoidea</taxon>
        <taxon>Psychidae</taxon>
        <taxon>Oiketicinae</taxon>
        <taxon>Eumeta</taxon>
    </lineage>
</organism>
<reference evidence="2 3" key="1">
    <citation type="journal article" date="2019" name="Commun. Biol.">
        <title>The bagworm genome reveals a unique fibroin gene that provides high tensile strength.</title>
        <authorList>
            <person name="Kono N."/>
            <person name="Nakamura H."/>
            <person name="Ohtoshi R."/>
            <person name="Tomita M."/>
            <person name="Numata K."/>
            <person name="Arakawa K."/>
        </authorList>
    </citation>
    <scope>NUCLEOTIDE SEQUENCE [LARGE SCALE GENOMIC DNA]</scope>
</reference>
<accession>A0A4C1SFP9</accession>
<evidence type="ECO:0000256" key="1">
    <source>
        <dbReference type="SAM" id="MobiDB-lite"/>
    </source>
</evidence>
<proteinExistence type="predicted"/>
<protein>
    <submittedName>
        <fullName evidence="2">Uncharacterized protein</fullName>
    </submittedName>
</protein>
<name>A0A4C1SFP9_EUMVA</name>
<feature type="compositionally biased region" description="Basic residues" evidence="1">
    <location>
        <begin position="142"/>
        <end position="152"/>
    </location>
</feature>
<evidence type="ECO:0000313" key="2">
    <source>
        <dbReference type="EMBL" id="GBO99997.1"/>
    </source>
</evidence>
<feature type="region of interest" description="Disordered" evidence="1">
    <location>
        <begin position="60"/>
        <end position="175"/>
    </location>
</feature>
<sequence length="175" mass="19848">MLLLSEFQPRSDRLLRKATFCEVHDPNWTKVCTHIKASKRKPSCALYRRDHTANYKGCSKAPKYSKATKGTDKHRVTPDNALAFEGQEKPEFLADSIEQQSSQTSYPHDPYTSPARQRNSTVSYLRPENNLDPVTLDENKSLAKKLKTRKTLNSKATERSDGPPNTLIADVQKTK</sequence>
<keyword evidence="3" id="KW-1185">Reference proteome</keyword>
<feature type="compositionally biased region" description="Polar residues" evidence="1">
    <location>
        <begin position="114"/>
        <end position="123"/>
    </location>
</feature>
<dbReference type="AlphaFoldDB" id="A0A4C1SFP9"/>